<dbReference type="PANTHER" id="PTHR43553:SF27">
    <property type="entry name" value="ENERGY-COUPLING FACTOR TRANSPORTER ATP-BINDING PROTEIN ECFA2"/>
    <property type="match status" value="1"/>
</dbReference>
<dbReference type="InterPro" id="IPR050095">
    <property type="entry name" value="ECF_ABC_transporter_ATP-bd"/>
</dbReference>
<evidence type="ECO:0000313" key="10">
    <source>
        <dbReference type="EMBL" id="TEB08251.1"/>
    </source>
</evidence>
<name>A0A4Y7RHH7_9FIRM</name>
<dbReference type="PANTHER" id="PTHR43553">
    <property type="entry name" value="HEAVY METAL TRANSPORTER"/>
    <property type="match status" value="1"/>
</dbReference>
<comment type="subcellular location">
    <subcellularLocation>
        <location evidence="1 8">Cell membrane</location>
        <topology evidence="1 8">Peripheral membrane protein</topology>
    </subcellularLocation>
</comment>
<keyword evidence="3 8" id="KW-1003">Cell membrane</keyword>
<dbReference type="PROSITE" id="PS00211">
    <property type="entry name" value="ABC_TRANSPORTER_1"/>
    <property type="match status" value="1"/>
</dbReference>
<dbReference type="InterPro" id="IPR003439">
    <property type="entry name" value="ABC_transporter-like_ATP-bd"/>
</dbReference>
<evidence type="ECO:0000256" key="5">
    <source>
        <dbReference type="ARBA" id="ARBA00022840"/>
    </source>
</evidence>
<dbReference type="SMART" id="SM00382">
    <property type="entry name" value="AAA"/>
    <property type="match status" value="1"/>
</dbReference>
<dbReference type="InterPro" id="IPR027417">
    <property type="entry name" value="P-loop_NTPase"/>
</dbReference>
<proteinExistence type="inferred from homology"/>
<dbReference type="AlphaFoldDB" id="A0A4Y7RHH7"/>
<dbReference type="Proteomes" id="UP000298324">
    <property type="component" value="Unassembled WGS sequence"/>
</dbReference>
<dbReference type="GO" id="GO:0043190">
    <property type="term" value="C:ATP-binding cassette (ABC) transporter complex"/>
    <property type="evidence" value="ECO:0007669"/>
    <property type="project" value="TreeGrafter"/>
</dbReference>
<reference evidence="10 11" key="1">
    <citation type="journal article" date="2018" name="Environ. Microbiol.">
        <title>Novel energy conservation strategies and behaviour of Pelotomaculum schinkii driving syntrophic propionate catabolism.</title>
        <authorList>
            <person name="Hidalgo-Ahumada C.A.P."/>
            <person name="Nobu M.K."/>
            <person name="Narihiro T."/>
            <person name="Tamaki H."/>
            <person name="Liu W.T."/>
            <person name="Kamagata Y."/>
            <person name="Stams A.J.M."/>
            <person name="Imachi H."/>
            <person name="Sousa D.Z."/>
        </authorList>
    </citation>
    <scope>NUCLEOTIDE SEQUENCE [LARGE SCALE GENOMIC DNA]</scope>
    <source>
        <strain evidence="10 11">HH</strain>
    </source>
</reference>
<dbReference type="InterPro" id="IPR003593">
    <property type="entry name" value="AAA+_ATPase"/>
</dbReference>
<comment type="subunit">
    <text evidence="8">Forms a stable energy-coupling factor (ECF) transporter complex composed of 2 membrane-embedded substrate-binding proteins (S component), 2 ATP-binding proteins (A component) and 2 transmembrane proteins (T component).</text>
</comment>
<dbReference type="NCBIfam" id="TIGR04521">
    <property type="entry name" value="ECF_ATPase_2"/>
    <property type="match status" value="1"/>
</dbReference>
<keyword evidence="5 8" id="KW-0067">ATP-binding</keyword>
<organism evidence="10 11">
    <name type="scientific">Pelotomaculum schinkii</name>
    <dbReference type="NCBI Taxonomy" id="78350"/>
    <lineage>
        <taxon>Bacteria</taxon>
        <taxon>Bacillati</taxon>
        <taxon>Bacillota</taxon>
        <taxon>Clostridia</taxon>
        <taxon>Eubacteriales</taxon>
        <taxon>Desulfotomaculaceae</taxon>
        <taxon>Pelotomaculum</taxon>
    </lineage>
</organism>
<dbReference type="InterPro" id="IPR030946">
    <property type="entry name" value="EcfA2"/>
</dbReference>
<keyword evidence="11" id="KW-1185">Reference proteome</keyword>
<sequence length="331" mass="36110">MQSAYVQLIYGSGLMSKDKQNGYEEAGGRFFCFPKGSKRTVPLLPPVIKVENLTHVYAPGTPFQVTSLDNVSLEIAKGEFLAVVGATGSGKSTLVQHFNGLLKPTRGKVTVCGRDVSDKQAGRTLWRKVGLVFQRPEQQFFEETVFDDVAFGPRNMGLSRDEVKERVEDALRLAGLDPVQVGQLSPYRLSGGMKRRAAIAGVLALRPEVLALDEPTAGLDPQGKRQLLDRLENVRREWGVTIIFITHSMEEVGLLAERVAVLNRGRLAMIGAPREIFSRAEELRGMGLDVPVPTAIMDRLRAAGNPVRTGILSNTEAEEEIAKLLSGAAST</sequence>
<dbReference type="EC" id="7.-.-.-" evidence="8"/>
<dbReference type="Pfam" id="PF00005">
    <property type="entry name" value="ABC_tran"/>
    <property type="match status" value="1"/>
</dbReference>
<keyword evidence="2 8" id="KW-0813">Transport</keyword>
<accession>A0A4Y7RHH7</accession>
<keyword evidence="10" id="KW-0378">Hydrolase</keyword>
<dbReference type="GO" id="GO:0005524">
    <property type="term" value="F:ATP binding"/>
    <property type="evidence" value="ECO:0007669"/>
    <property type="project" value="UniProtKB-UniRule"/>
</dbReference>
<comment type="caution">
    <text evidence="10">The sequence shown here is derived from an EMBL/GenBank/DDBJ whole genome shotgun (WGS) entry which is preliminary data.</text>
</comment>
<dbReference type="FunFam" id="3.40.50.300:FF:000224">
    <property type="entry name" value="Energy-coupling factor transporter ATP-binding protein EcfA"/>
    <property type="match status" value="1"/>
</dbReference>
<evidence type="ECO:0000256" key="8">
    <source>
        <dbReference type="RuleBase" id="RU365104"/>
    </source>
</evidence>
<keyword evidence="7 8" id="KW-0472">Membrane</keyword>
<evidence type="ECO:0000313" key="11">
    <source>
        <dbReference type="Proteomes" id="UP000298324"/>
    </source>
</evidence>
<keyword evidence="6" id="KW-1278">Translocase</keyword>
<dbReference type="InterPro" id="IPR017871">
    <property type="entry name" value="ABC_transporter-like_CS"/>
</dbReference>
<keyword evidence="4 8" id="KW-0547">Nucleotide-binding</keyword>
<evidence type="ECO:0000256" key="7">
    <source>
        <dbReference type="ARBA" id="ARBA00023136"/>
    </source>
</evidence>
<gene>
    <name evidence="10" type="primary">ecfA2_2</name>
    <name evidence="10" type="ORF">Psch_01806</name>
</gene>
<dbReference type="CDD" id="cd03225">
    <property type="entry name" value="ABC_cobalt_CbiO_domain1"/>
    <property type="match status" value="1"/>
</dbReference>
<comment type="function">
    <text evidence="8">ATP-binding (A) component of a common energy-coupling factor (ECF) ABC-transporter complex.</text>
</comment>
<dbReference type="EMBL" id="QFGA01000001">
    <property type="protein sequence ID" value="TEB08251.1"/>
    <property type="molecule type" value="Genomic_DNA"/>
</dbReference>
<feature type="domain" description="ABC transporter" evidence="9">
    <location>
        <begin position="48"/>
        <end position="289"/>
    </location>
</feature>
<dbReference type="SUPFAM" id="SSF52540">
    <property type="entry name" value="P-loop containing nucleoside triphosphate hydrolases"/>
    <property type="match status" value="1"/>
</dbReference>
<evidence type="ECO:0000259" key="9">
    <source>
        <dbReference type="PROSITE" id="PS50893"/>
    </source>
</evidence>
<evidence type="ECO:0000256" key="3">
    <source>
        <dbReference type="ARBA" id="ARBA00022475"/>
    </source>
</evidence>
<evidence type="ECO:0000256" key="4">
    <source>
        <dbReference type="ARBA" id="ARBA00022741"/>
    </source>
</evidence>
<dbReference type="PROSITE" id="PS50893">
    <property type="entry name" value="ABC_TRANSPORTER_2"/>
    <property type="match status" value="1"/>
</dbReference>
<dbReference type="GO" id="GO:0042626">
    <property type="term" value="F:ATPase-coupled transmembrane transporter activity"/>
    <property type="evidence" value="ECO:0007669"/>
    <property type="project" value="TreeGrafter"/>
</dbReference>
<protein>
    <recommendedName>
        <fullName evidence="8">Energy-coupling factor transporter ATP-binding protein EcfA2</fullName>
        <ecNumber evidence="8">7.-.-.-</ecNumber>
    </recommendedName>
</protein>
<dbReference type="Gene3D" id="3.40.50.300">
    <property type="entry name" value="P-loop containing nucleotide triphosphate hydrolases"/>
    <property type="match status" value="1"/>
</dbReference>
<comment type="similarity">
    <text evidence="8">Belongs to the ABC transporter superfamily. Energy-coupling factor EcfA family.</text>
</comment>
<dbReference type="GO" id="GO:0016887">
    <property type="term" value="F:ATP hydrolysis activity"/>
    <property type="evidence" value="ECO:0007669"/>
    <property type="project" value="InterPro"/>
</dbReference>
<evidence type="ECO:0000256" key="1">
    <source>
        <dbReference type="ARBA" id="ARBA00004202"/>
    </source>
</evidence>
<evidence type="ECO:0000256" key="2">
    <source>
        <dbReference type="ARBA" id="ARBA00022448"/>
    </source>
</evidence>
<dbReference type="InterPro" id="IPR015856">
    <property type="entry name" value="ABC_transpr_CbiO/EcfA_su"/>
</dbReference>
<evidence type="ECO:0000256" key="6">
    <source>
        <dbReference type="ARBA" id="ARBA00022967"/>
    </source>
</evidence>